<dbReference type="CDD" id="cd00085">
    <property type="entry name" value="HNHc"/>
    <property type="match status" value="1"/>
</dbReference>
<gene>
    <name evidence="6" type="ORF">FB550_102435</name>
</gene>
<evidence type="ECO:0000259" key="5">
    <source>
        <dbReference type="SMART" id="SM00507"/>
    </source>
</evidence>
<dbReference type="Gene3D" id="1.10.30.50">
    <property type="match status" value="1"/>
</dbReference>
<dbReference type="Pfam" id="PF01844">
    <property type="entry name" value="HNH"/>
    <property type="match status" value="1"/>
</dbReference>
<sequence length="95" mass="11391">MTNFYKTAKWKLKRANVLRRDEYLCQECKRYGKSTLATTVHHIFPLEHYPQYGMKTSNLYSCCATCHNSFHDRDSHELTDKGMKLLERMRKQIED</sequence>
<name>A0A561DSR2_9BACI</name>
<dbReference type="InterPro" id="IPR003615">
    <property type="entry name" value="HNH_nuc"/>
</dbReference>
<dbReference type="InterPro" id="IPR002711">
    <property type="entry name" value="HNH"/>
</dbReference>
<dbReference type="PANTHER" id="PTHR41286">
    <property type="entry name" value="HNH NUCLEASE YAJD-RELATED"/>
    <property type="match status" value="1"/>
</dbReference>
<evidence type="ECO:0000313" key="7">
    <source>
        <dbReference type="Proteomes" id="UP000319671"/>
    </source>
</evidence>
<accession>A0A561DSR2</accession>
<dbReference type="GO" id="GO:0016787">
    <property type="term" value="F:hydrolase activity"/>
    <property type="evidence" value="ECO:0007669"/>
    <property type="project" value="UniProtKB-KW"/>
</dbReference>
<evidence type="ECO:0000256" key="2">
    <source>
        <dbReference type="ARBA" id="ARBA00022801"/>
    </source>
</evidence>
<dbReference type="RefSeq" id="WP_144563167.1">
    <property type="nucleotide sequence ID" value="NZ_VIVN01000002.1"/>
</dbReference>
<keyword evidence="1" id="KW-0540">Nuclease</keyword>
<comment type="caution">
    <text evidence="6">The sequence shown here is derived from an EMBL/GenBank/DDBJ whole genome shotgun (WGS) entry which is preliminary data.</text>
</comment>
<dbReference type="GO" id="GO:0003676">
    <property type="term" value="F:nucleic acid binding"/>
    <property type="evidence" value="ECO:0007669"/>
    <property type="project" value="InterPro"/>
</dbReference>
<dbReference type="GO" id="GO:0004519">
    <property type="term" value="F:endonuclease activity"/>
    <property type="evidence" value="ECO:0007669"/>
    <property type="project" value="UniProtKB-KW"/>
</dbReference>
<reference evidence="6 7" key="1">
    <citation type="submission" date="2019-06" db="EMBL/GenBank/DDBJ databases">
        <title>Sorghum-associated microbial communities from plants grown in Nebraska, USA.</title>
        <authorList>
            <person name="Schachtman D."/>
        </authorList>
    </citation>
    <scope>NUCLEOTIDE SEQUENCE [LARGE SCALE GENOMIC DNA]</scope>
    <source>
        <strain evidence="6 7">2482</strain>
    </source>
</reference>
<dbReference type="GO" id="GO:0005829">
    <property type="term" value="C:cytosol"/>
    <property type="evidence" value="ECO:0007669"/>
    <property type="project" value="TreeGrafter"/>
</dbReference>
<protein>
    <recommendedName>
        <fullName evidence="4">Putative HNH nuclease YajD</fullName>
    </recommendedName>
</protein>
<evidence type="ECO:0000313" key="6">
    <source>
        <dbReference type="EMBL" id="TWE06413.1"/>
    </source>
</evidence>
<proteinExistence type="inferred from homology"/>
<keyword evidence="7" id="KW-1185">Reference proteome</keyword>
<evidence type="ECO:0000256" key="1">
    <source>
        <dbReference type="ARBA" id="ARBA00022722"/>
    </source>
</evidence>
<dbReference type="GO" id="GO:0008270">
    <property type="term" value="F:zinc ion binding"/>
    <property type="evidence" value="ECO:0007669"/>
    <property type="project" value="InterPro"/>
</dbReference>
<dbReference type="PANTHER" id="PTHR41286:SF1">
    <property type="entry name" value="HNH NUCLEASE YAJD-RELATED"/>
    <property type="match status" value="1"/>
</dbReference>
<dbReference type="AlphaFoldDB" id="A0A561DSR2"/>
<evidence type="ECO:0000256" key="4">
    <source>
        <dbReference type="ARBA" id="ARBA00040194"/>
    </source>
</evidence>
<dbReference type="EMBL" id="VIVN01000002">
    <property type="protein sequence ID" value="TWE06413.1"/>
    <property type="molecule type" value="Genomic_DNA"/>
</dbReference>
<comment type="similarity">
    <text evidence="3">Belongs to the HNH nuclease family.</text>
</comment>
<keyword evidence="2" id="KW-0378">Hydrolase</keyword>
<keyword evidence="6" id="KW-0255">Endonuclease</keyword>
<organism evidence="6 7">
    <name type="scientific">Neobacillus bataviensis</name>
    <dbReference type="NCBI Taxonomy" id="220685"/>
    <lineage>
        <taxon>Bacteria</taxon>
        <taxon>Bacillati</taxon>
        <taxon>Bacillota</taxon>
        <taxon>Bacilli</taxon>
        <taxon>Bacillales</taxon>
        <taxon>Bacillaceae</taxon>
        <taxon>Neobacillus</taxon>
    </lineage>
</organism>
<feature type="domain" description="HNH nuclease" evidence="5">
    <location>
        <begin position="12"/>
        <end position="68"/>
    </location>
</feature>
<dbReference type="SMART" id="SM00507">
    <property type="entry name" value="HNHc"/>
    <property type="match status" value="1"/>
</dbReference>
<evidence type="ECO:0000256" key="3">
    <source>
        <dbReference type="ARBA" id="ARBA00038412"/>
    </source>
</evidence>
<dbReference type="Proteomes" id="UP000319671">
    <property type="component" value="Unassembled WGS sequence"/>
</dbReference>